<evidence type="ECO:0000313" key="3">
    <source>
        <dbReference type="Proteomes" id="UP000660885"/>
    </source>
</evidence>
<evidence type="ECO:0000256" key="1">
    <source>
        <dbReference type="SAM" id="Phobius"/>
    </source>
</evidence>
<comment type="caution">
    <text evidence="2">The sequence shown here is derived from an EMBL/GenBank/DDBJ whole genome shotgun (WGS) entry which is preliminary data.</text>
</comment>
<proteinExistence type="predicted"/>
<organism evidence="2 3">
    <name type="scientific">Belnapia arida</name>
    <dbReference type="NCBI Taxonomy" id="2804533"/>
    <lineage>
        <taxon>Bacteria</taxon>
        <taxon>Pseudomonadati</taxon>
        <taxon>Pseudomonadota</taxon>
        <taxon>Alphaproteobacteria</taxon>
        <taxon>Acetobacterales</taxon>
        <taxon>Roseomonadaceae</taxon>
        <taxon>Belnapia</taxon>
    </lineage>
</organism>
<gene>
    <name evidence="2" type="ORF">JMJ56_09285</name>
</gene>
<evidence type="ECO:0000313" key="2">
    <source>
        <dbReference type="EMBL" id="MBL6078197.1"/>
    </source>
</evidence>
<protein>
    <submittedName>
        <fullName evidence="2">Uncharacterized protein</fullName>
    </submittedName>
</protein>
<reference evidence="2 3" key="1">
    <citation type="submission" date="2021-01" db="EMBL/GenBank/DDBJ databases">
        <title>Belnapia mucosa sp. nov. and Belnapia arida sp. nov., isolated from the Tabernas Desert (Almeria, Spain).</title>
        <authorList>
            <person name="Molina-Menor E."/>
            <person name="Vidal-Verdu A."/>
            <person name="Calonge A."/>
            <person name="Satari L."/>
            <person name="Pereto J."/>
            <person name="Porcar M."/>
        </authorList>
    </citation>
    <scope>NUCLEOTIDE SEQUENCE [LARGE SCALE GENOMIC DNA]</scope>
    <source>
        <strain evidence="2 3">T18</strain>
    </source>
</reference>
<dbReference type="RefSeq" id="WP_202831336.1">
    <property type="nucleotide sequence ID" value="NZ_JAETWB010000002.1"/>
</dbReference>
<keyword evidence="1" id="KW-0812">Transmembrane</keyword>
<sequence length="52" mass="5674">MNAAIPFLWAGGLFGIAFGAVGLVYYFVAFIRIVWQRHLAASCSSGRPQLND</sequence>
<feature type="transmembrane region" description="Helical" evidence="1">
    <location>
        <begin position="6"/>
        <end position="28"/>
    </location>
</feature>
<dbReference type="EMBL" id="JAETWB010000002">
    <property type="protein sequence ID" value="MBL6078197.1"/>
    <property type="molecule type" value="Genomic_DNA"/>
</dbReference>
<keyword evidence="3" id="KW-1185">Reference proteome</keyword>
<name>A0ABS1U0I2_9PROT</name>
<keyword evidence="1" id="KW-0472">Membrane</keyword>
<dbReference type="Proteomes" id="UP000660885">
    <property type="component" value="Unassembled WGS sequence"/>
</dbReference>
<keyword evidence="1" id="KW-1133">Transmembrane helix</keyword>
<accession>A0ABS1U0I2</accession>